<protein>
    <submittedName>
        <fullName evidence="2">AAA family ATPase</fullName>
    </submittedName>
</protein>
<accession>A0ABV7V728</accession>
<dbReference type="InterPro" id="IPR027417">
    <property type="entry name" value="P-loop_NTPase"/>
</dbReference>
<proteinExistence type="predicted"/>
<dbReference type="Proteomes" id="UP001595683">
    <property type="component" value="Unassembled WGS sequence"/>
</dbReference>
<keyword evidence="3" id="KW-1185">Reference proteome</keyword>
<organism evidence="2 3">
    <name type="scientific">Novosphingobium pokkalii</name>
    <dbReference type="NCBI Taxonomy" id="1770194"/>
    <lineage>
        <taxon>Bacteria</taxon>
        <taxon>Pseudomonadati</taxon>
        <taxon>Pseudomonadota</taxon>
        <taxon>Alphaproteobacteria</taxon>
        <taxon>Sphingomonadales</taxon>
        <taxon>Sphingomonadaceae</taxon>
        <taxon>Novosphingobium</taxon>
    </lineage>
</organism>
<reference evidence="3" key="1">
    <citation type="journal article" date="2019" name="Int. J. Syst. Evol. Microbiol.">
        <title>The Global Catalogue of Microorganisms (GCM) 10K type strain sequencing project: providing services to taxonomists for standard genome sequencing and annotation.</title>
        <authorList>
            <consortium name="The Broad Institute Genomics Platform"/>
            <consortium name="The Broad Institute Genome Sequencing Center for Infectious Disease"/>
            <person name="Wu L."/>
            <person name="Ma J."/>
        </authorList>
    </citation>
    <scope>NUCLEOTIDE SEQUENCE [LARGE SCALE GENOMIC DNA]</scope>
    <source>
        <strain evidence="3">KCTC 42224</strain>
    </source>
</reference>
<gene>
    <name evidence="2" type="ORF">ACFOOT_15305</name>
</gene>
<feature type="domain" description="NadR/Ttd14 AAA" evidence="1">
    <location>
        <begin position="7"/>
        <end position="156"/>
    </location>
</feature>
<dbReference type="SUPFAM" id="SSF52540">
    <property type="entry name" value="P-loop containing nucleoside triphosphate hydrolases"/>
    <property type="match status" value="1"/>
</dbReference>
<comment type="caution">
    <text evidence="2">The sequence shown here is derived from an EMBL/GenBank/DDBJ whole genome shotgun (WGS) entry which is preliminary data.</text>
</comment>
<name>A0ABV7V728_9SPHN</name>
<dbReference type="EMBL" id="JBHRYE010000024">
    <property type="protein sequence ID" value="MFC3672787.1"/>
    <property type="molecule type" value="Genomic_DNA"/>
</dbReference>
<evidence type="ECO:0000259" key="1">
    <source>
        <dbReference type="Pfam" id="PF13521"/>
    </source>
</evidence>
<dbReference type="InterPro" id="IPR038727">
    <property type="entry name" value="NadR/Ttd14_AAA_dom"/>
</dbReference>
<evidence type="ECO:0000313" key="3">
    <source>
        <dbReference type="Proteomes" id="UP001595683"/>
    </source>
</evidence>
<evidence type="ECO:0000313" key="2">
    <source>
        <dbReference type="EMBL" id="MFC3672787.1"/>
    </source>
</evidence>
<dbReference type="Gene3D" id="3.40.50.300">
    <property type="entry name" value="P-loop containing nucleotide triphosphate hydrolases"/>
    <property type="match status" value="1"/>
</dbReference>
<sequence length="196" mass="21326">MSRPPFRIAVAGTHSTGKTTFLTRLKELFEQRGLAVAYVHDSAVNAQEKGFPILAHHTFESTAWLMARAIELETEATIAADVVLVDRPVADALGYLLAALRHTNRSIAPARAEALERICEAWAPEYDLSFLTVLDPSVELGAGRDGDALFRARAAEEVTRVVNRFMPGRHLLCHGGADAALALAITAFEDYEPEAS</sequence>
<dbReference type="RefSeq" id="WP_191325509.1">
    <property type="nucleotide sequence ID" value="NZ_BMZP01000018.1"/>
</dbReference>
<dbReference type="Pfam" id="PF13521">
    <property type="entry name" value="AAA_28"/>
    <property type="match status" value="1"/>
</dbReference>